<dbReference type="EMBL" id="JAGQHR010000707">
    <property type="protein sequence ID" value="MCA9729466.1"/>
    <property type="molecule type" value="Genomic_DNA"/>
</dbReference>
<feature type="signal peptide" evidence="1">
    <location>
        <begin position="1"/>
        <end position="22"/>
    </location>
</feature>
<gene>
    <name evidence="2" type="ORF">KC729_17395</name>
</gene>
<keyword evidence="1" id="KW-0732">Signal</keyword>
<accession>A0A956M1I9</accession>
<feature type="chain" id="PRO_5036924539" evidence="1">
    <location>
        <begin position="23"/>
        <end position="797"/>
    </location>
</feature>
<comment type="caution">
    <text evidence="2">The sequence shown here is derived from an EMBL/GenBank/DDBJ whole genome shotgun (WGS) entry which is preliminary data.</text>
</comment>
<dbReference type="Proteomes" id="UP000697710">
    <property type="component" value="Unassembled WGS sequence"/>
</dbReference>
<name>A0A956M1I9_UNCEI</name>
<dbReference type="AlphaFoldDB" id="A0A956M1I9"/>
<reference evidence="2" key="1">
    <citation type="submission" date="2020-04" db="EMBL/GenBank/DDBJ databases">
        <authorList>
            <person name="Zhang T."/>
        </authorList>
    </citation>
    <scope>NUCLEOTIDE SEQUENCE</scope>
    <source>
        <strain evidence="2">HKST-UBA01</strain>
    </source>
</reference>
<evidence type="ECO:0000313" key="2">
    <source>
        <dbReference type="EMBL" id="MCA9729466.1"/>
    </source>
</evidence>
<feature type="non-terminal residue" evidence="2">
    <location>
        <position position="797"/>
    </location>
</feature>
<reference evidence="2" key="2">
    <citation type="journal article" date="2021" name="Microbiome">
        <title>Successional dynamics and alternative stable states in a saline activated sludge microbial community over 9 years.</title>
        <authorList>
            <person name="Wang Y."/>
            <person name="Ye J."/>
            <person name="Ju F."/>
            <person name="Liu L."/>
            <person name="Boyd J.A."/>
            <person name="Deng Y."/>
            <person name="Parks D.H."/>
            <person name="Jiang X."/>
            <person name="Yin X."/>
            <person name="Woodcroft B.J."/>
            <person name="Tyson G.W."/>
            <person name="Hugenholtz P."/>
            <person name="Polz M.F."/>
            <person name="Zhang T."/>
        </authorList>
    </citation>
    <scope>NUCLEOTIDE SEQUENCE</scope>
    <source>
        <strain evidence="2">HKST-UBA01</strain>
    </source>
</reference>
<evidence type="ECO:0000256" key="1">
    <source>
        <dbReference type="SAM" id="SignalP"/>
    </source>
</evidence>
<sequence>MVVRIVLLALVPLFLASSSSLAKKLEPNLVAAASRFGVDLDAPSSSLRHAQRGGGADTVSYGDIGPDGFSIFGDVWDWDDPDQPGDPLMGWYATDNSVAAGVFGRRVDASIWDGHDNTVDAPILTGNGSLWIGAFEDEADGLCYEAGLGYGSYWCQQILSPVVTLVSSADINLSFRYFNGTELNFDYTRVLLRTIPAGDEIVLGPPDGFTGPIGLASDSPLHPPVGQTFDTGIPTSALNGATQFQLVFQMTSDGGWDDEDGDYGTDFGAFGLDDVAMSGGASLTADFETDEEGWGFEACPGVGTYFGVGNLASYQIADLCGCGLSGNLLEFHDDSREHPRGQWMSARSNPTDVQDMVARLGASPNQLAIIGEWDQYSDMPRNNGVFYRPGWDYYPYECPVSGTIGWSGRVGPNTFFYNAGPSCSRLRQSQTGGFLPAGTEQVRFVYEIYSSCDAFGIPPTECGSTNFTPLVDNVRVRGTKVPAAPPIQFSPDPVGSRFQDAFIPSLLLDPNGRGNADVSANAAGYPGNQPPIVPGDSLYVRGPVPTPSTRWEARLWFRVRREGPGIKVARYLDWKSDVAAINGNPDPTVGFAYAWMDSFQTATTVSRNAFVSYCREDNWYPGEIGEFSEGNEIIRDDVLVAGSAVDYFVTANYVTTPAESFYLPDTTGGYFFEFEILPGWRHEAGHDRYPCLLYVDTNSGAERYVESALDALGLDHDRYDYNDATSNWKCPLARAPGSTNGVPVIQLIGYRSILVNTGGLDAAMWPEDYELFEDWLTYIRSCGRQALLLNGDNLAAT</sequence>
<organism evidence="2 3">
    <name type="scientific">Eiseniibacteriota bacterium</name>
    <dbReference type="NCBI Taxonomy" id="2212470"/>
    <lineage>
        <taxon>Bacteria</taxon>
        <taxon>Candidatus Eiseniibacteriota</taxon>
    </lineage>
</organism>
<evidence type="ECO:0000313" key="3">
    <source>
        <dbReference type="Proteomes" id="UP000697710"/>
    </source>
</evidence>
<proteinExistence type="predicted"/>
<protein>
    <submittedName>
        <fullName evidence="2">Uncharacterized protein</fullName>
    </submittedName>
</protein>